<gene>
    <name evidence="3" type="ORF">QTG54_002418</name>
</gene>
<proteinExistence type="predicted"/>
<comment type="caution">
    <text evidence="3">The sequence shown here is derived from an EMBL/GenBank/DDBJ whole genome shotgun (WGS) entry which is preliminary data.</text>
</comment>
<evidence type="ECO:0000313" key="4">
    <source>
        <dbReference type="Proteomes" id="UP001224775"/>
    </source>
</evidence>
<reference evidence="3" key="1">
    <citation type="submission" date="2023-06" db="EMBL/GenBank/DDBJ databases">
        <title>Survivors Of The Sea: Transcriptome response of Skeletonema marinoi to long-term dormancy.</title>
        <authorList>
            <person name="Pinder M.I.M."/>
            <person name="Kourtchenko O."/>
            <person name="Robertson E.K."/>
            <person name="Larsson T."/>
            <person name="Maumus F."/>
            <person name="Osuna-Cruz C.M."/>
            <person name="Vancaester E."/>
            <person name="Stenow R."/>
            <person name="Vandepoele K."/>
            <person name="Ploug H."/>
            <person name="Bruchert V."/>
            <person name="Godhe A."/>
            <person name="Topel M."/>
        </authorList>
    </citation>
    <scope>NUCLEOTIDE SEQUENCE</scope>
    <source>
        <strain evidence="3">R05AC</strain>
    </source>
</reference>
<organism evidence="3 4">
    <name type="scientific">Skeletonema marinoi</name>
    <dbReference type="NCBI Taxonomy" id="267567"/>
    <lineage>
        <taxon>Eukaryota</taxon>
        <taxon>Sar</taxon>
        <taxon>Stramenopiles</taxon>
        <taxon>Ochrophyta</taxon>
        <taxon>Bacillariophyta</taxon>
        <taxon>Coscinodiscophyceae</taxon>
        <taxon>Thalassiosirophycidae</taxon>
        <taxon>Thalassiosirales</taxon>
        <taxon>Skeletonemataceae</taxon>
        <taxon>Skeletonema</taxon>
        <taxon>Skeletonema marinoi-dohrnii complex</taxon>
    </lineage>
</organism>
<dbReference type="PANTHER" id="PTHR12298">
    <property type="entry name" value="PCDC2 PROGRAMMED CELL DEATH PROTEIN 2 -RELATED"/>
    <property type="match status" value="1"/>
</dbReference>
<dbReference type="Proteomes" id="UP001224775">
    <property type="component" value="Unassembled WGS sequence"/>
</dbReference>
<sequence>MSSDNNEQPPRVQLGFSLPLHKCDDGVVDAPDTSSFDGQEHNNILGHTSPNWCDWDGGKIGGLPSWLNPRDLPDGPLCCRGPCSKNIEKKDGGTPLRFIAQLYCPADDVTNNPAAFHRSVYVFACPNCCSESSKLFQHKEVDDGNDAKEIPAALLSECVRVLRCQLPKKNDFYPINGDGEEDDQWEKHTSTYWSKANKDDQLNLCAVCGQKSKGKCPKQGKWFCGPHHQKECLRASKQYQKTNPNETMPQTYLPSICYESELVVEEEPDDVPSAADNNSGNSNDTNTMNSKSLFQSDDITDADANLEQSDLNELTGNKSLAEAATGVTDPTTLAFYARMNIGGEENDVRDQCLRYSRWSSAQKQASDEDEGEEEEEEEEGALWLSSDNRPDESFPPKCQHCGAERAFEFQILPQMIHYLLNDPDSSGDNNDDAENGRHVLTESERAVLLEAKAKIESGMELPEGFQEQHDLAVASARDALLGISRKGGDKSGTSEEEGAKDGLDWGTIAVYTCTASCGDSGKYLEEAAWVQPPLD</sequence>
<feature type="region of interest" description="Disordered" evidence="1">
    <location>
        <begin position="266"/>
        <end position="291"/>
    </location>
</feature>
<feature type="compositionally biased region" description="Low complexity" evidence="1">
    <location>
        <begin position="271"/>
        <end position="290"/>
    </location>
</feature>
<dbReference type="PANTHER" id="PTHR12298:SF4">
    <property type="entry name" value="PROGRAMMED CELL DEATH PROTEIN 2"/>
    <property type="match status" value="1"/>
</dbReference>
<accession>A0AAD9DI86</accession>
<dbReference type="EMBL" id="JATAAI010000003">
    <property type="protein sequence ID" value="KAK1747074.1"/>
    <property type="molecule type" value="Genomic_DNA"/>
</dbReference>
<dbReference type="AlphaFoldDB" id="A0AAD9DI86"/>
<dbReference type="InterPro" id="IPR007320">
    <property type="entry name" value="PDCD2_C"/>
</dbReference>
<feature type="compositionally biased region" description="Acidic residues" evidence="1">
    <location>
        <begin position="367"/>
        <end position="380"/>
    </location>
</feature>
<protein>
    <submittedName>
        <fullName evidence="3">Programmed cell death protein 2 domain-containing protein</fullName>
    </submittedName>
</protein>
<keyword evidence="4" id="KW-1185">Reference proteome</keyword>
<evidence type="ECO:0000313" key="3">
    <source>
        <dbReference type="EMBL" id="KAK1747074.1"/>
    </source>
</evidence>
<feature type="domain" description="Programmed cell death protein 2 C-terminal" evidence="2">
    <location>
        <begin position="349"/>
        <end position="424"/>
    </location>
</feature>
<evidence type="ECO:0000256" key="1">
    <source>
        <dbReference type="SAM" id="MobiDB-lite"/>
    </source>
</evidence>
<name>A0AAD9DI86_9STRA</name>
<evidence type="ECO:0000259" key="2">
    <source>
        <dbReference type="Pfam" id="PF04194"/>
    </source>
</evidence>
<dbReference type="Pfam" id="PF04194">
    <property type="entry name" value="PDCD2_C"/>
    <property type="match status" value="1"/>
</dbReference>
<dbReference type="GO" id="GO:0005737">
    <property type="term" value="C:cytoplasm"/>
    <property type="evidence" value="ECO:0007669"/>
    <property type="project" value="InterPro"/>
</dbReference>
<feature type="region of interest" description="Disordered" evidence="1">
    <location>
        <begin position="358"/>
        <end position="395"/>
    </location>
</feature>